<accession>A0ABQ1PH33</accession>
<feature type="region of interest" description="Disordered" evidence="1">
    <location>
        <begin position="1"/>
        <end position="64"/>
    </location>
</feature>
<comment type="caution">
    <text evidence="2">The sequence shown here is derived from an EMBL/GenBank/DDBJ whole genome shotgun (WGS) entry which is preliminary data.</text>
</comment>
<dbReference type="EMBL" id="BMFF01000003">
    <property type="protein sequence ID" value="GGC97036.1"/>
    <property type="molecule type" value="Genomic_DNA"/>
</dbReference>
<dbReference type="Proteomes" id="UP000638188">
    <property type="component" value="Unassembled WGS sequence"/>
</dbReference>
<proteinExistence type="predicted"/>
<evidence type="ECO:0000256" key="1">
    <source>
        <dbReference type="SAM" id="MobiDB-lite"/>
    </source>
</evidence>
<protein>
    <submittedName>
        <fullName evidence="2">Uncharacterized protein</fullName>
    </submittedName>
</protein>
<organism evidence="2 3">
    <name type="scientific">Halopseudomonas salina</name>
    <dbReference type="NCBI Taxonomy" id="1323744"/>
    <lineage>
        <taxon>Bacteria</taxon>
        <taxon>Pseudomonadati</taxon>
        <taxon>Pseudomonadota</taxon>
        <taxon>Gammaproteobacteria</taxon>
        <taxon>Pseudomonadales</taxon>
        <taxon>Pseudomonadaceae</taxon>
        <taxon>Halopseudomonas</taxon>
    </lineage>
</organism>
<reference evidence="3" key="1">
    <citation type="journal article" date="2019" name="Int. J. Syst. Evol. Microbiol.">
        <title>The Global Catalogue of Microorganisms (GCM) 10K type strain sequencing project: providing services to taxonomists for standard genome sequencing and annotation.</title>
        <authorList>
            <consortium name="The Broad Institute Genomics Platform"/>
            <consortium name="The Broad Institute Genome Sequencing Center for Infectious Disease"/>
            <person name="Wu L."/>
            <person name="Ma J."/>
        </authorList>
    </citation>
    <scope>NUCLEOTIDE SEQUENCE [LARGE SCALE GENOMIC DNA]</scope>
    <source>
        <strain evidence="3">CGMCC 1.12482</strain>
    </source>
</reference>
<evidence type="ECO:0000313" key="2">
    <source>
        <dbReference type="EMBL" id="GGC97036.1"/>
    </source>
</evidence>
<gene>
    <name evidence="2" type="ORF">GCM10007418_15570</name>
</gene>
<evidence type="ECO:0000313" key="3">
    <source>
        <dbReference type="Proteomes" id="UP000638188"/>
    </source>
</evidence>
<keyword evidence="3" id="KW-1185">Reference proteome</keyword>
<sequence length="64" mass="6714">MVSRVRENDEGDGENGGGYGKNDEGDGENGERSGPRVSGGLSLPYHPSAINSRNTKCNIPPALK</sequence>
<feature type="compositionally biased region" description="Basic and acidic residues" evidence="1">
    <location>
        <begin position="21"/>
        <end position="34"/>
    </location>
</feature>
<name>A0ABQ1PH33_9GAMM</name>